<accession>A0AAV4P5D2</accession>
<reference evidence="2 3" key="1">
    <citation type="submission" date="2021-06" db="EMBL/GenBank/DDBJ databases">
        <title>Caerostris extrusa draft genome.</title>
        <authorList>
            <person name="Kono N."/>
            <person name="Arakawa K."/>
        </authorList>
    </citation>
    <scope>NUCLEOTIDE SEQUENCE [LARGE SCALE GENOMIC DNA]</scope>
</reference>
<protein>
    <submittedName>
        <fullName evidence="2">Uncharacterized protein</fullName>
    </submittedName>
</protein>
<evidence type="ECO:0000256" key="1">
    <source>
        <dbReference type="SAM" id="MobiDB-lite"/>
    </source>
</evidence>
<evidence type="ECO:0000313" key="2">
    <source>
        <dbReference type="EMBL" id="GIX91175.1"/>
    </source>
</evidence>
<evidence type="ECO:0000313" key="3">
    <source>
        <dbReference type="Proteomes" id="UP001054945"/>
    </source>
</evidence>
<keyword evidence="3" id="KW-1185">Reference proteome</keyword>
<organism evidence="2 3">
    <name type="scientific">Caerostris extrusa</name>
    <name type="common">Bark spider</name>
    <name type="synonym">Caerostris bankana</name>
    <dbReference type="NCBI Taxonomy" id="172846"/>
    <lineage>
        <taxon>Eukaryota</taxon>
        <taxon>Metazoa</taxon>
        <taxon>Ecdysozoa</taxon>
        <taxon>Arthropoda</taxon>
        <taxon>Chelicerata</taxon>
        <taxon>Arachnida</taxon>
        <taxon>Araneae</taxon>
        <taxon>Araneomorphae</taxon>
        <taxon>Entelegynae</taxon>
        <taxon>Araneoidea</taxon>
        <taxon>Araneidae</taxon>
        <taxon>Caerostris</taxon>
    </lineage>
</organism>
<dbReference type="EMBL" id="BPLR01021564">
    <property type="protein sequence ID" value="GIX91175.1"/>
    <property type="molecule type" value="Genomic_DNA"/>
</dbReference>
<name>A0AAV4P5D2_CAEEX</name>
<sequence length="101" mass="11453">MLRFPLARSPHDPRANYSLGGSGGQKKLFNSERVCWAISVFRYVYTAEETEKVSAPCLFACVAFLRLEISKSLHLFCVGGRGKYLWAFKRNSLLLNLEMCS</sequence>
<dbReference type="Proteomes" id="UP001054945">
    <property type="component" value="Unassembled WGS sequence"/>
</dbReference>
<comment type="caution">
    <text evidence="2">The sequence shown here is derived from an EMBL/GenBank/DDBJ whole genome shotgun (WGS) entry which is preliminary data.</text>
</comment>
<gene>
    <name evidence="2" type="ORF">CEXT_536971</name>
</gene>
<dbReference type="AlphaFoldDB" id="A0AAV4P5D2"/>
<feature type="region of interest" description="Disordered" evidence="1">
    <location>
        <begin position="1"/>
        <end position="22"/>
    </location>
</feature>
<proteinExistence type="predicted"/>